<name>W1NBD4_9GAMM</name>
<dbReference type="AlphaFoldDB" id="W1NBD4"/>
<dbReference type="Gene3D" id="3.55.50.30">
    <property type="match status" value="1"/>
</dbReference>
<dbReference type="eggNOG" id="COG1450">
    <property type="taxonomic scope" value="Bacteria"/>
</dbReference>
<sequence length="160" mass="17992">MQRDYHYIIVKQDVRDVLNEFGRNLSLPVEISRDVRGEVRGEIQAGNAREFLEQVCAANDLAWFFDGGVLHITSRRELTQRTFDLSRVDVDRLMEDIGQAGAGEPMQARLVDADSALQVWGVDAWIESVARHVERLRNPMPGGRGEVQVFRGSVAPTTAE</sequence>
<proteinExistence type="predicted"/>
<reference evidence="1 2" key="1">
    <citation type="submission" date="2013-08" db="EMBL/GenBank/DDBJ databases">
        <title>draft genome of Halomonas huanghegensis, strain BJGMM-B45T.</title>
        <authorList>
            <person name="Miao C."/>
            <person name="Wan Y."/>
            <person name="Jin W."/>
        </authorList>
    </citation>
    <scope>NUCLEOTIDE SEQUENCE [LARGE SCALE GENOMIC DNA]</scope>
    <source>
        <strain evidence="1 2">BJGMM-B45</strain>
    </source>
</reference>
<accession>W1NBD4</accession>
<dbReference type="PATRIC" id="fig|1178482.3.peg.1118"/>
<dbReference type="EMBL" id="AVBC01000019">
    <property type="protein sequence ID" value="ERL52245.1"/>
    <property type="molecule type" value="Genomic_DNA"/>
</dbReference>
<keyword evidence="2" id="KW-1185">Reference proteome</keyword>
<protein>
    <recommendedName>
        <fullName evidence="3">Type III secretion protein</fullName>
    </recommendedName>
</protein>
<comment type="caution">
    <text evidence="1">The sequence shown here is derived from an EMBL/GenBank/DDBJ whole genome shotgun (WGS) entry which is preliminary data.</text>
</comment>
<gene>
    <name evidence="1" type="ORF">BJB45_09775</name>
</gene>
<evidence type="ECO:0000313" key="2">
    <source>
        <dbReference type="Proteomes" id="UP000019113"/>
    </source>
</evidence>
<dbReference type="Proteomes" id="UP000019113">
    <property type="component" value="Unassembled WGS sequence"/>
</dbReference>
<evidence type="ECO:0000313" key="1">
    <source>
        <dbReference type="EMBL" id="ERL52245.1"/>
    </source>
</evidence>
<evidence type="ECO:0008006" key="3">
    <source>
        <dbReference type="Google" id="ProtNLM"/>
    </source>
</evidence>
<organism evidence="1 2">
    <name type="scientific">Halomonas huangheensis</name>
    <dbReference type="NCBI Taxonomy" id="1178482"/>
    <lineage>
        <taxon>Bacteria</taxon>
        <taxon>Pseudomonadati</taxon>
        <taxon>Pseudomonadota</taxon>
        <taxon>Gammaproteobacteria</taxon>
        <taxon>Oceanospirillales</taxon>
        <taxon>Halomonadaceae</taxon>
        <taxon>Halomonas</taxon>
    </lineage>
</organism>
<dbReference type="STRING" id="1178482.AR456_17235"/>